<dbReference type="Pfam" id="PF01930">
    <property type="entry name" value="Cas_Cas4"/>
    <property type="match status" value="1"/>
</dbReference>
<dbReference type="Proteomes" id="UP000221024">
    <property type="component" value="Unassembled WGS sequence"/>
</dbReference>
<sequence>MNAPSQLRIGGMLIGYYCICPRKAWLSMRGLWMEQESQAVALGRLVDQSSYPRNKKALMLHAEAPCGTPLVGKIDWAQLDHGVLHETKKGRSCEDAHIWQLRFYLWLLRLNDVTRADGAPFRGELNYPKLRRTESVELEPAHETRLADMVAALRRLAGQDTPPSRIDTRSFCRRCAYEELCYG</sequence>
<name>A0A2H3NQ78_9BACT</name>
<comment type="similarity">
    <text evidence="9">Belongs to the CRISPR-associated exonuclease Cas4 family.</text>
</comment>
<dbReference type="NCBIfam" id="TIGR00372">
    <property type="entry name" value="cas4"/>
    <property type="match status" value="1"/>
</dbReference>
<protein>
    <recommendedName>
        <fullName evidence="9">CRISPR-associated exonuclease Cas4</fullName>
        <ecNumber evidence="9">3.1.12.1</ecNumber>
    </recommendedName>
</protein>
<evidence type="ECO:0000313" key="11">
    <source>
        <dbReference type="EMBL" id="PEN09393.1"/>
    </source>
</evidence>
<evidence type="ECO:0000256" key="5">
    <source>
        <dbReference type="ARBA" id="ARBA00023004"/>
    </source>
</evidence>
<keyword evidence="8 9" id="KW-0464">Manganese</keyword>
<keyword evidence="3 9" id="KW-0378">Hydrolase</keyword>
<accession>A0A2H3NQ78</accession>
<organism evidence="11 12">
    <name type="scientific">Longimonas halophila</name>
    <dbReference type="NCBI Taxonomy" id="1469170"/>
    <lineage>
        <taxon>Bacteria</taxon>
        <taxon>Pseudomonadati</taxon>
        <taxon>Rhodothermota</taxon>
        <taxon>Rhodothermia</taxon>
        <taxon>Rhodothermales</taxon>
        <taxon>Salisaetaceae</taxon>
        <taxon>Longimonas</taxon>
    </lineage>
</organism>
<dbReference type="PANTHER" id="PTHR37168">
    <property type="entry name" value="CRISPR-ASSOCIATED EXONUCLEASE CAS4"/>
    <property type="match status" value="1"/>
</dbReference>
<dbReference type="GO" id="GO:0051536">
    <property type="term" value="F:iron-sulfur cluster binding"/>
    <property type="evidence" value="ECO:0007669"/>
    <property type="project" value="UniProtKB-KW"/>
</dbReference>
<dbReference type="GO" id="GO:0051607">
    <property type="term" value="P:defense response to virus"/>
    <property type="evidence" value="ECO:0007669"/>
    <property type="project" value="UniProtKB-KW"/>
</dbReference>
<evidence type="ECO:0000256" key="1">
    <source>
        <dbReference type="ARBA" id="ARBA00022722"/>
    </source>
</evidence>
<comment type="caution">
    <text evidence="11">The sequence shown here is derived from an EMBL/GenBank/DDBJ whole genome shotgun (WGS) entry which is preliminary data.</text>
</comment>
<keyword evidence="1 9" id="KW-0540">Nuclease</keyword>
<dbReference type="RefSeq" id="WP_098060791.1">
    <property type="nucleotide sequence ID" value="NZ_PDEP01000001.1"/>
</dbReference>
<keyword evidence="2 9" id="KW-0479">Metal-binding</keyword>
<dbReference type="GO" id="GO:0046872">
    <property type="term" value="F:metal ion binding"/>
    <property type="evidence" value="ECO:0007669"/>
    <property type="project" value="UniProtKB-KW"/>
</dbReference>
<evidence type="ECO:0000259" key="10">
    <source>
        <dbReference type="Pfam" id="PF01930"/>
    </source>
</evidence>
<gene>
    <name evidence="11" type="primary">cas4</name>
    <name evidence="11" type="ORF">CRI93_01320</name>
</gene>
<keyword evidence="6 9" id="KW-0411">Iron-sulfur</keyword>
<comment type="function">
    <text evidence="9">CRISPR (clustered regularly interspaced short palindromic repeat) is an adaptive immune system that provides protection against mobile genetic elements (viruses, transposable elements and conjugative plasmids). CRISPR clusters contain sequences complementary to antecedent mobile elements and target invading nucleic acids. CRISPR clusters are transcribed and processed into CRISPR RNA (crRNA).</text>
</comment>
<comment type="cofactor">
    <cofactor evidence="9">
        <name>Mg(2+)</name>
        <dbReference type="ChEBI" id="CHEBI:18420"/>
    </cofactor>
    <cofactor evidence="9">
        <name>Mn(2+)</name>
        <dbReference type="ChEBI" id="CHEBI:29035"/>
    </cofactor>
    <text evidence="9">Mg(2+) or Mn(2+) required for ssDNA cleavage activity.</text>
</comment>
<evidence type="ECO:0000256" key="9">
    <source>
        <dbReference type="RuleBase" id="RU365022"/>
    </source>
</evidence>
<evidence type="ECO:0000256" key="4">
    <source>
        <dbReference type="ARBA" id="ARBA00022839"/>
    </source>
</evidence>
<evidence type="ECO:0000256" key="8">
    <source>
        <dbReference type="ARBA" id="ARBA00023211"/>
    </source>
</evidence>
<dbReference type="OrthoDB" id="9794720at2"/>
<keyword evidence="5 9" id="KW-0408">Iron</keyword>
<dbReference type="InterPro" id="IPR011604">
    <property type="entry name" value="PDDEXK-like_dom_sf"/>
</dbReference>
<evidence type="ECO:0000256" key="2">
    <source>
        <dbReference type="ARBA" id="ARBA00022723"/>
    </source>
</evidence>
<dbReference type="EMBL" id="PDEP01000001">
    <property type="protein sequence ID" value="PEN09393.1"/>
    <property type="molecule type" value="Genomic_DNA"/>
</dbReference>
<comment type="cofactor">
    <cofactor evidence="9">
        <name>iron-sulfur cluster</name>
        <dbReference type="ChEBI" id="CHEBI:30408"/>
    </cofactor>
</comment>
<dbReference type="Gene3D" id="3.90.320.10">
    <property type="match status" value="1"/>
</dbReference>
<feature type="domain" description="DUF83" evidence="10">
    <location>
        <begin position="11"/>
        <end position="182"/>
    </location>
</feature>
<dbReference type="PANTHER" id="PTHR37168:SF2">
    <property type="entry name" value="CRISPR-ASSOCIATED EXONUCLEASE CAS4"/>
    <property type="match status" value="1"/>
</dbReference>
<evidence type="ECO:0000256" key="3">
    <source>
        <dbReference type="ARBA" id="ARBA00022801"/>
    </source>
</evidence>
<dbReference type="InterPro" id="IPR013343">
    <property type="entry name" value="CRISPR-assoc_prot_Cas4"/>
</dbReference>
<dbReference type="AlphaFoldDB" id="A0A2H3NQ78"/>
<dbReference type="InterPro" id="IPR022765">
    <property type="entry name" value="Dna2/Cas4_DUF83"/>
</dbReference>
<evidence type="ECO:0000256" key="6">
    <source>
        <dbReference type="ARBA" id="ARBA00023014"/>
    </source>
</evidence>
<proteinExistence type="inferred from homology"/>
<reference evidence="11 12" key="1">
    <citation type="submission" date="2017-10" db="EMBL/GenBank/DDBJ databases">
        <title>Draft genome of Longimonas halophila.</title>
        <authorList>
            <person name="Goh K.M."/>
            <person name="Shamsir M.S."/>
            <person name="Lim S.W."/>
        </authorList>
    </citation>
    <scope>NUCLEOTIDE SEQUENCE [LARGE SCALE GENOMIC DNA]</scope>
    <source>
        <strain evidence="11 12">KCTC 42399</strain>
    </source>
</reference>
<keyword evidence="4 9" id="KW-0269">Exonuclease</keyword>
<dbReference type="EC" id="3.1.12.1" evidence="9"/>
<evidence type="ECO:0000313" key="12">
    <source>
        <dbReference type="Proteomes" id="UP000221024"/>
    </source>
</evidence>
<evidence type="ECO:0000256" key="7">
    <source>
        <dbReference type="ARBA" id="ARBA00023118"/>
    </source>
</evidence>
<keyword evidence="7 9" id="KW-0051">Antiviral defense</keyword>
<keyword evidence="12" id="KW-1185">Reference proteome</keyword>
<dbReference type="GO" id="GO:0004527">
    <property type="term" value="F:exonuclease activity"/>
    <property type="evidence" value="ECO:0007669"/>
    <property type="project" value="UniProtKB-KW"/>
</dbReference>